<dbReference type="InterPro" id="IPR050986">
    <property type="entry name" value="GutQ/KpsF_isomerases"/>
</dbReference>
<evidence type="ECO:0000256" key="6">
    <source>
        <dbReference type="PROSITE-ProRule" id="PRU00703"/>
    </source>
</evidence>
<dbReference type="SUPFAM" id="SSF53697">
    <property type="entry name" value="SIS domain"/>
    <property type="match status" value="1"/>
</dbReference>
<evidence type="ECO:0000259" key="7">
    <source>
        <dbReference type="PROSITE" id="PS51371"/>
    </source>
</evidence>
<evidence type="ECO:0000256" key="3">
    <source>
        <dbReference type="ARBA" id="ARBA00023122"/>
    </source>
</evidence>
<evidence type="ECO:0000256" key="4">
    <source>
        <dbReference type="PIRNR" id="PIRNR004692"/>
    </source>
</evidence>
<dbReference type="InterPro" id="IPR000644">
    <property type="entry name" value="CBS_dom"/>
</dbReference>
<evidence type="ECO:0000256" key="5">
    <source>
        <dbReference type="PIRSR" id="PIRSR004692-3"/>
    </source>
</evidence>
<dbReference type="EC" id="5.3.1.13" evidence="9"/>
<keyword evidence="9" id="KW-0413">Isomerase</keyword>
<dbReference type="PROSITE" id="PS51371">
    <property type="entry name" value="CBS"/>
    <property type="match status" value="2"/>
</dbReference>
<dbReference type="InterPro" id="IPR046342">
    <property type="entry name" value="CBS_dom_sf"/>
</dbReference>
<feature type="site" description="Catalytically relevant" evidence="5">
    <location>
        <position position="79"/>
    </location>
</feature>
<dbReference type="GO" id="GO:0097367">
    <property type="term" value="F:carbohydrate derivative binding"/>
    <property type="evidence" value="ECO:0007669"/>
    <property type="project" value="InterPro"/>
</dbReference>
<dbReference type="PANTHER" id="PTHR42745:SF1">
    <property type="entry name" value="ARABINOSE 5-PHOSPHATE ISOMERASE KDSD"/>
    <property type="match status" value="1"/>
</dbReference>
<accession>A0A8J2BNQ7</accession>
<reference evidence="9" key="1">
    <citation type="submission" date="2021-02" db="EMBL/GenBank/DDBJ databases">
        <authorList>
            <person name="Cremers G."/>
            <person name="Picone N."/>
        </authorList>
    </citation>
    <scope>NUCLEOTIDE SEQUENCE</scope>
    <source>
        <strain evidence="9">PQ17</strain>
    </source>
</reference>
<dbReference type="InterPro" id="IPR001347">
    <property type="entry name" value="SIS_dom"/>
</dbReference>
<evidence type="ECO:0000256" key="2">
    <source>
        <dbReference type="ARBA" id="ARBA00022737"/>
    </source>
</evidence>
<organism evidence="9 10">
    <name type="scientific">Candidatus Methylacidithermus pantelleriae</name>
    <dbReference type="NCBI Taxonomy" id="2744239"/>
    <lineage>
        <taxon>Bacteria</taxon>
        <taxon>Pseudomonadati</taxon>
        <taxon>Verrucomicrobiota</taxon>
        <taxon>Methylacidiphilae</taxon>
        <taxon>Methylacidiphilales</taxon>
        <taxon>Methylacidiphilaceae</taxon>
        <taxon>Candidatus Methylacidithermus</taxon>
    </lineage>
</organism>
<dbReference type="FunFam" id="3.40.50.10490:FF:000011">
    <property type="entry name" value="Arabinose 5-phosphate isomerase"/>
    <property type="match status" value="1"/>
</dbReference>
<dbReference type="CDD" id="cd04604">
    <property type="entry name" value="CBS_pair_SIS_assoc"/>
    <property type="match status" value="1"/>
</dbReference>
<feature type="site" description="Catalytically relevant" evidence="5">
    <location>
        <position position="172"/>
    </location>
</feature>
<dbReference type="GO" id="GO:0019146">
    <property type="term" value="F:arabinose-5-phosphate isomerase activity"/>
    <property type="evidence" value="ECO:0007669"/>
    <property type="project" value="UniProtKB-EC"/>
</dbReference>
<keyword evidence="10" id="KW-1185">Reference proteome</keyword>
<dbReference type="InterPro" id="IPR046348">
    <property type="entry name" value="SIS_dom_sf"/>
</dbReference>
<dbReference type="PIRSF" id="PIRSF004692">
    <property type="entry name" value="KdsD_KpsF"/>
    <property type="match status" value="1"/>
</dbReference>
<feature type="domain" description="CBS" evidence="7">
    <location>
        <begin position="230"/>
        <end position="291"/>
    </location>
</feature>
<gene>
    <name evidence="9" type="primary">kdsD</name>
    <name evidence="9" type="ORF">MPNT_50048</name>
</gene>
<dbReference type="AlphaFoldDB" id="A0A8J2BNQ7"/>
<feature type="domain" description="SIS" evidence="8">
    <location>
        <begin position="62"/>
        <end position="204"/>
    </location>
</feature>
<keyword evidence="3 6" id="KW-0129">CBS domain</keyword>
<dbReference type="PANTHER" id="PTHR42745">
    <property type="match status" value="1"/>
</dbReference>
<proteinExistence type="inferred from homology"/>
<dbReference type="InterPro" id="IPR004800">
    <property type="entry name" value="KdsD/KpsF-type"/>
</dbReference>
<dbReference type="CDD" id="cd05014">
    <property type="entry name" value="SIS_Kpsf"/>
    <property type="match status" value="1"/>
</dbReference>
<name>A0A8J2BNQ7_9BACT</name>
<comment type="caution">
    <text evidence="9">The sequence shown here is derived from an EMBL/GenBank/DDBJ whole genome shotgun (WGS) entry which is preliminary data.</text>
</comment>
<dbReference type="InterPro" id="IPR035474">
    <property type="entry name" value="SIS_Kpsf"/>
</dbReference>
<dbReference type="SMART" id="SM00116">
    <property type="entry name" value="CBS"/>
    <property type="match status" value="2"/>
</dbReference>
<evidence type="ECO:0000313" key="9">
    <source>
        <dbReference type="EMBL" id="CAF0702358.1"/>
    </source>
</evidence>
<dbReference type="Gene3D" id="3.40.50.10490">
    <property type="entry name" value="Glucose-6-phosphate isomerase like protein, domain 1"/>
    <property type="match status" value="1"/>
</dbReference>
<evidence type="ECO:0000313" key="10">
    <source>
        <dbReference type="Proteomes" id="UP000663859"/>
    </source>
</evidence>
<evidence type="ECO:0000256" key="1">
    <source>
        <dbReference type="ARBA" id="ARBA00008165"/>
    </source>
</evidence>
<dbReference type="Pfam" id="PF00571">
    <property type="entry name" value="CBS"/>
    <property type="match status" value="2"/>
</dbReference>
<protein>
    <submittedName>
        <fullName evidence="9">Arabinose 5-phosphate isomerase KdsD</fullName>
        <ecNumber evidence="9">5.3.1.13</ecNumber>
    </submittedName>
</protein>
<comment type="similarity">
    <text evidence="1 4">Belongs to the SIS family. GutQ/KpsF subfamily.</text>
</comment>
<feature type="site" description="Catalytically relevant" evidence="5">
    <location>
        <position position="213"/>
    </location>
</feature>
<feature type="site" description="Catalytically relevant" evidence="5">
    <location>
        <position position="131"/>
    </location>
</feature>
<dbReference type="Pfam" id="PF01380">
    <property type="entry name" value="SIS"/>
    <property type="match status" value="1"/>
</dbReference>
<dbReference type="GO" id="GO:1901135">
    <property type="term" value="P:carbohydrate derivative metabolic process"/>
    <property type="evidence" value="ECO:0007669"/>
    <property type="project" value="InterPro"/>
</dbReference>
<dbReference type="Proteomes" id="UP000663859">
    <property type="component" value="Unassembled WGS sequence"/>
</dbReference>
<sequence length="349" mass="37947">MTVSEVSGHRQASVHRRPFRNDQMATLDVVDEAKKVIAIEIEALQFVSQKLGPSFVKAVDLLLVTVRKGRKIIVTGIGKSGHIGTKIAATLTSTGAPSVVLDTVNAAHGDLGIVSRGDAVLALSYSGETEELVRIVPYFKRMQARVIAITGNPSSTLGQNAEVVLDVCVPKEACPLNLAPTSSTMAMLAVGDALAMVLLQRRGFRREDFARFHPGGNIGRNLLLRVQDIMRPLERVPVLPQEASVKEALRDWNAKRAGAAVVVDDKGKVIGIFTHGDFVRGYELDPGIGELPLGKVMTRNPVTVRVDKLAVEVLHLFQTHRVDDLIVVDGKRFPVGMVDTQDLTRHRLL</sequence>
<keyword evidence="2" id="KW-0677">Repeat</keyword>
<dbReference type="EMBL" id="CAJNOB010000045">
    <property type="protein sequence ID" value="CAF0702358.1"/>
    <property type="molecule type" value="Genomic_DNA"/>
</dbReference>
<dbReference type="PROSITE" id="PS51464">
    <property type="entry name" value="SIS"/>
    <property type="match status" value="1"/>
</dbReference>
<dbReference type="GO" id="GO:0005975">
    <property type="term" value="P:carbohydrate metabolic process"/>
    <property type="evidence" value="ECO:0007669"/>
    <property type="project" value="InterPro"/>
</dbReference>
<dbReference type="RefSeq" id="WP_236027895.1">
    <property type="nucleotide sequence ID" value="NZ_CAJNOB010000045.1"/>
</dbReference>
<dbReference type="Gene3D" id="3.10.580.10">
    <property type="entry name" value="CBS-domain"/>
    <property type="match status" value="1"/>
</dbReference>
<evidence type="ECO:0000259" key="8">
    <source>
        <dbReference type="PROSITE" id="PS51464"/>
    </source>
</evidence>
<dbReference type="NCBIfam" id="TIGR00393">
    <property type="entry name" value="kpsF"/>
    <property type="match status" value="1"/>
</dbReference>
<feature type="domain" description="CBS" evidence="7">
    <location>
        <begin position="297"/>
        <end position="349"/>
    </location>
</feature>